<organism evidence="1 2">
    <name type="scientific">Lentzea kristufekii</name>
    <dbReference type="NCBI Taxonomy" id="3095430"/>
    <lineage>
        <taxon>Bacteria</taxon>
        <taxon>Bacillati</taxon>
        <taxon>Actinomycetota</taxon>
        <taxon>Actinomycetes</taxon>
        <taxon>Pseudonocardiales</taxon>
        <taxon>Pseudonocardiaceae</taxon>
        <taxon>Lentzea</taxon>
    </lineage>
</organism>
<keyword evidence="2" id="KW-1185">Reference proteome</keyword>
<evidence type="ECO:0000313" key="1">
    <source>
        <dbReference type="EMBL" id="MDX8053820.1"/>
    </source>
</evidence>
<name>A0ABU4U068_9PSEU</name>
<sequence length="382" mass="41551">MTTTPNSATLSAVVRRFPLVGRPRPSCPSLPQRVEQIADIARAAGHDGADQLSEGAHALNKAALIASDCGLPDLARELCWQHIDLYLATRPLTVLHARYMLEPVINLVRLQLRAHDGDEALRMLTAIHRAVRSGTDLVIEERTLPLTGLTGDRDERHKLHEWVWLHLISDGVRALTLAGRWDDAVVHAQAHRGIGLHLMEGRQAAIMAHLISGNLPKAQAALAECTPTQPWELQVTSCLKVMCANPDSTSKPHDVTAMIMRFIEHQPMPGYAFFRVQLGLCVAALADTVYPEASSRVLVQVADEAIASGDGYAAREVLRHHDIRAAVPEGQRVALTDLLTASGLGTGAIPGSLRQSLLDSTRVSAQALCVSLRQPEQPVMRL</sequence>
<dbReference type="Proteomes" id="UP001271792">
    <property type="component" value="Unassembled WGS sequence"/>
</dbReference>
<protein>
    <submittedName>
        <fullName evidence="1">Uncharacterized protein</fullName>
    </submittedName>
</protein>
<proteinExistence type="predicted"/>
<comment type="caution">
    <text evidence="1">The sequence shown here is derived from an EMBL/GenBank/DDBJ whole genome shotgun (WGS) entry which is preliminary data.</text>
</comment>
<dbReference type="EMBL" id="JAXAVV010000017">
    <property type="protein sequence ID" value="MDX8053820.1"/>
    <property type="molecule type" value="Genomic_DNA"/>
</dbReference>
<evidence type="ECO:0000313" key="2">
    <source>
        <dbReference type="Proteomes" id="UP001271792"/>
    </source>
</evidence>
<gene>
    <name evidence="1" type="ORF">SK571_31005</name>
</gene>
<accession>A0ABU4U068</accession>
<dbReference type="RefSeq" id="WP_319987619.1">
    <property type="nucleotide sequence ID" value="NZ_JAXAVV010000017.1"/>
</dbReference>
<reference evidence="1 2" key="1">
    <citation type="submission" date="2023-11" db="EMBL/GenBank/DDBJ databases">
        <title>Lentzea sokolovensis, sp. nov., Lentzea kristufkii, sp. nov., and Lentzea miocenensis, sp. nov., rare actinobacteria from Sokolov Coal Basin, Miocene lacustrine sediment, Czech Republic.</title>
        <authorList>
            <person name="Lara A."/>
            <person name="Kotroba L."/>
            <person name="Nouioui I."/>
            <person name="Neumann-Schaal M."/>
            <person name="Mast Y."/>
            <person name="Chronakova A."/>
        </authorList>
    </citation>
    <scope>NUCLEOTIDE SEQUENCE [LARGE SCALE GENOMIC DNA]</scope>
    <source>
        <strain evidence="1 2">BCCO 10_0798</strain>
    </source>
</reference>